<keyword evidence="3" id="KW-1185">Reference proteome</keyword>
<name>B9S9W2_RICCO</name>
<dbReference type="Proteomes" id="UP000008311">
    <property type="component" value="Unassembled WGS sequence"/>
</dbReference>
<proteinExistence type="predicted"/>
<organism evidence="2 3">
    <name type="scientific">Ricinus communis</name>
    <name type="common">Castor bean</name>
    <dbReference type="NCBI Taxonomy" id="3988"/>
    <lineage>
        <taxon>Eukaryota</taxon>
        <taxon>Viridiplantae</taxon>
        <taxon>Streptophyta</taxon>
        <taxon>Embryophyta</taxon>
        <taxon>Tracheophyta</taxon>
        <taxon>Spermatophyta</taxon>
        <taxon>Magnoliopsida</taxon>
        <taxon>eudicotyledons</taxon>
        <taxon>Gunneridae</taxon>
        <taxon>Pentapetalae</taxon>
        <taxon>rosids</taxon>
        <taxon>fabids</taxon>
        <taxon>Malpighiales</taxon>
        <taxon>Euphorbiaceae</taxon>
        <taxon>Acalyphoideae</taxon>
        <taxon>Acalypheae</taxon>
        <taxon>Ricinus</taxon>
    </lineage>
</organism>
<reference evidence="3" key="1">
    <citation type="journal article" date="2010" name="Nat. Biotechnol.">
        <title>Draft genome sequence of the oilseed species Ricinus communis.</title>
        <authorList>
            <person name="Chan A.P."/>
            <person name="Crabtree J."/>
            <person name="Zhao Q."/>
            <person name="Lorenzi H."/>
            <person name="Orvis J."/>
            <person name="Puiu D."/>
            <person name="Melake-Berhan A."/>
            <person name="Jones K.M."/>
            <person name="Redman J."/>
            <person name="Chen G."/>
            <person name="Cahoon E.B."/>
            <person name="Gedil M."/>
            <person name="Stanke M."/>
            <person name="Haas B.J."/>
            <person name="Wortman J.R."/>
            <person name="Fraser-Liggett C.M."/>
            <person name="Ravel J."/>
            <person name="Rabinowicz P.D."/>
        </authorList>
    </citation>
    <scope>NUCLEOTIDE SEQUENCE [LARGE SCALE GENOMIC DNA]</scope>
    <source>
        <strain evidence="3">cv. Hale</strain>
    </source>
</reference>
<accession>B9S9W2</accession>
<protein>
    <submittedName>
        <fullName evidence="2">Uncharacterized protein</fullName>
    </submittedName>
</protein>
<dbReference type="InParanoid" id="B9S9W2"/>
<sequence length="92" mass="10286">MAASFKEEAHDKHGREAEKLQEGSQKESSSGGILKEEHHHVYHLDQKHGAGVVRKKDDHIVDCRRYDDGSGDVAECHGVSQQAEHFKCTHQG</sequence>
<evidence type="ECO:0000313" key="2">
    <source>
        <dbReference type="EMBL" id="EEF39632.1"/>
    </source>
</evidence>
<dbReference type="AlphaFoldDB" id="B9S9W2"/>
<gene>
    <name evidence="2" type="ORF">RCOM_0522860</name>
</gene>
<dbReference type="EMBL" id="EQ973899">
    <property type="protein sequence ID" value="EEF39632.1"/>
    <property type="molecule type" value="Genomic_DNA"/>
</dbReference>
<evidence type="ECO:0000256" key="1">
    <source>
        <dbReference type="SAM" id="MobiDB-lite"/>
    </source>
</evidence>
<feature type="compositionally biased region" description="Basic and acidic residues" evidence="1">
    <location>
        <begin position="34"/>
        <end position="55"/>
    </location>
</feature>
<evidence type="ECO:0000313" key="3">
    <source>
        <dbReference type="Proteomes" id="UP000008311"/>
    </source>
</evidence>
<feature type="region of interest" description="Disordered" evidence="1">
    <location>
        <begin position="1"/>
        <end position="55"/>
    </location>
</feature>
<feature type="compositionally biased region" description="Basic and acidic residues" evidence="1">
    <location>
        <begin position="1"/>
        <end position="25"/>
    </location>
</feature>